<protein>
    <submittedName>
        <fullName evidence="1">Uncharacterized protein</fullName>
    </submittedName>
</protein>
<gene>
    <name evidence="1" type="ORF">HNQ92_005207</name>
</gene>
<dbReference type="AlphaFoldDB" id="A0A840TVV3"/>
<evidence type="ECO:0000313" key="1">
    <source>
        <dbReference type="EMBL" id="MBB5287045.1"/>
    </source>
</evidence>
<accession>A0A840TVV3</accession>
<proteinExistence type="predicted"/>
<sequence>MANKKITSSSVASEAAKILADPGSSAIAKKLAGSALSQANKGYQTGKDMEDVAAKVLTSSKYSEKTKTMAGTVLSQSSSER</sequence>
<dbReference type="EMBL" id="JACHGF010000013">
    <property type="protein sequence ID" value="MBB5287045.1"/>
    <property type="molecule type" value="Genomic_DNA"/>
</dbReference>
<keyword evidence="2" id="KW-1185">Reference proteome</keyword>
<comment type="caution">
    <text evidence="1">The sequence shown here is derived from an EMBL/GenBank/DDBJ whole genome shotgun (WGS) entry which is preliminary data.</text>
</comment>
<dbReference type="RefSeq" id="WP_184178758.1">
    <property type="nucleotide sequence ID" value="NZ_JACHGF010000013.1"/>
</dbReference>
<reference evidence="1 2" key="1">
    <citation type="submission" date="2020-08" db="EMBL/GenBank/DDBJ databases">
        <title>Genomic Encyclopedia of Type Strains, Phase IV (KMG-IV): sequencing the most valuable type-strain genomes for metagenomic binning, comparative biology and taxonomic classification.</title>
        <authorList>
            <person name="Goeker M."/>
        </authorList>
    </citation>
    <scope>NUCLEOTIDE SEQUENCE [LARGE SCALE GENOMIC DNA]</scope>
    <source>
        <strain evidence="1 2">DSM 105074</strain>
    </source>
</reference>
<dbReference type="Proteomes" id="UP000557307">
    <property type="component" value="Unassembled WGS sequence"/>
</dbReference>
<evidence type="ECO:0000313" key="2">
    <source>
        <dbReference type="Proteomes" id="UP000557307"/>
    </source>
</evidence>
<organism evidence="1 2">
    <name type="scientific">Rhabdobacter roseus</name>
    <dbReference type="NCBI Taxonomy" id="1655419"/>
    <lineage>
        <taxon>Bacteria</taxon>
        <taxon>Pseudomonadati</taxon>
        <taxon>Bacteroidota</taxon>
        <taxon>Cytophagia</taxon>
        <taxon>Cytophagales</taxon>
        <taxon>Cytophagaceae</taxon>
        <taxon>Rhabdobacter</taxon>
    </lineage>
</organism>
<name>A0A840TVV3_9BACT</name>